<evidence type="ECO:0000313" key="2">
    <source>
        <dbReference type="Proteomes" id="UP000233419"/>
    </source>
</evidence>
<dbReference type="Proteomes" id="UP000233419">
    <property type="component" value="Chromosome"/>
</dbReference>
<dbReference type="OrthoDB" id="391691at2"/>
<proteinExistence type="predicted"/>
<evidence type="ECO:0000313" key="1">
    <source>
        <dbReference type="EMBL" id="AUF83879.1"/>
    </source>
</evidence>
<keyword evidence="2" id="KW-1185">Reference proteome</keyword>
<dbReference type="RefSeq" id="WP_027048263.1">
    <property type="nucleotide sequence ID" value="NZ_CP025257.1"/>
</dbReference>
<gene>
    <name evidence="1" type="ORF">CXP39_03750</name>
</gene>
<organism evidence="1 2">
    <name type="scientific">Mesoplasma syrphidae</name>
    <dbReference type="NCBI Taxonomy" id="225999"/>
    <lineage>
        <taxon>Bacteria</taxon>
        <taxon>Bacillati</taxon>
        <taxon>Mycoplasmatota</taxon>
        <taxon>Mollicutes</taxon>
        <taxon>Entomoplasmatales</taxon>
        <taxon>Entomoplasmataceae</taxon>
        <taxon>Mesoplasma</taxon>
    </lineage>
</organism>
<name>A0A2K9C328_9MOLU</name>
<dbReference type="KEGG" id="msyr:CXP39_03750"/>
<dbReference type="AlphaFoldDB" id="A0A2K9C328"/>
<sequence>MIGLDYFLDDKSLNKILKDLDNNIYYSSIPITYKEKIRFNLNEQIESDRYLYNYLNAYNIKKMDSASREMRVYDLSSLLILDGGFEHYSPKEIRKTVIEMISGRRPISKEEKLIWNVVEAYNLIQQDKFEINDDNYELFIHVIFRNIGLDLDNKRNYYRNSLKDKTFLKQTVKIEKIDEELQALFNYIYSLRKTPLAGFTQAYLIIIAVMMISPYKKHNLIIAVLLSQWYMHQANGQLRLIFPGYAIGNKFSELIKSIDESFANRMNISEALKLLKKFAQREINVTYRLHMLNKWIAEEPIKRQKLVGDNETVMVLLTILNIRDKEVSFNRIKQDLMIGSYEVLNKDQLQKSLNNLVDNRLLIKKGTTSAKYLLNDCALYKIKRLLKD</sequence>
<accession>A0A2K9C328</accession>
<reference evidence="1 2" key="1">
    <citation type="submission" date="2017-12" db="EMBL/GenBank/DDBJ databases">
        <title>Mesoplasma syrphidae YJS, Complete Genome.</title>
        <authorList>
            <person name="Knight T.F."/>
            <person name="Citino T."/>
            <person name="Rubinstein R."/>
            <person name="Neuschaefer Z."/>
        </authorList>
    </citation>
    <scope>NUCLEOTIDE SEQUENCE [LARGE SCALE GENOMIC DNA]</scope>
    <source>
        <strain evidence="1 2">YJS</strain>
    </source>
</reference>
<protein>
    <recommendedName>
        <fullName evidence="3">Fido domain-containing protein</fullName>
    </recommendedName>
</protein>
<evidence type="ECO:0008006" key="3">
    <source>
        <dbReference type="Google" id="ProtNLM"/>
    </source>
</evidence>
<dbReference type="EMBL" id="CP025257">
    <property type="protein sequence ID" value="AUF83879.1"/>
    <property type="molecule type" value="Genomic_DNA"/>
</dbReference>